<evidence type="ECO:0000256" key="2">
    <source>
        <dbReference type="ARBA" id="ARBA00022490"/>
    </source>
</evidence>
<dbReference type="RefSeq" id="WP_109702919.1">
    <property type="nucleotide sequence ID" value="NZ_CP029822.1"/>
</dbReference>
<dbReference type="GO" id="GO:0008855">
    <property type="term" value="F:exodeoxyribonuclease VII activity"/>
    <property type="evidence" value="ECO:0007669"/>
    <property type="project" value="UniProtKB-UniRule"/>
</dbReference>
<evidence type="ECO:0000313" key="8">
    <source>
        <dbReference type="Proteomes" id="UP000273143"/>
    </source>
</evidence>
<evidence type="ECO:0000256" key="1">
    <source>
        <dbReference type="ARBA" id="ARBA00009998"/>
    </source>
</evidence>
<keyword evidence="2 6" id="KW-0963">Cytoplasm</keyword>
<reference evidence="8" key="1">
    <citation type="submission" date="2018-06" db="EMBL/GenBank/DDBJ databases">
        <title>Complete genome of Pseudomonas insecticola strain QZS01.</title>
        <authorList>
            <person name="Wang J."/>
            <person name="Su Q."/>
        </authorList>
    </citation>
    <scope>NUCLEOTIDE SEQUENCE [LARGE SCALE GENOMIC DNA]</scope>
    <source>
        <strain evidence="8">QZS01</strain>
    </source>
</reference>
<keyword evidence="5 6" id="KW-0269">Exonuclease</keyword>
<organism evidence="7 8">
    <name type="scientific">Entomomonas moraniae</name>
    <dbReference type="NCBI Taxonomy" id="2213226"/>
    <lineage>
        <taxon>Bacteria</taxon>
        <taxon>Pseudomonadati</taxon>
        <taxon>Pseudomonadota</taxon>
        <taxon>Gammaproteobacteria</taxon>
        <taxon>Pseudomonadales</taxon>
        <taxon>Pseudomonadaceae</taxon>
        <taxon>Entomomonas</taxon>
    </lineage>
</organism>
<proteinExistence type="inferred from homology"/>
<dbReference type="Gene3D" id="1.10.287.1040">
    <property type="entry name" value="Exonuclease VII, small subunit"/>
    <property type="match status" value="1"/>
</dbReference>
<sequence length="79" mass="9094">MAKKKATQSFEESLLELQTLVERMESGNLSLEESLSDFEKGIRLTRECQQSLTDAEQKVQMLVEKDNKLETIPFDVDDK</sequence>
<comment type="function">
    <text evidence="6">Bidirectionally degrades single-stranded DNA into large acid-insoluble oligonucleotides, which are then degraded further into small acid-soluble oligonucleotides.</text>
</comment>
<dbReference type="NCBIfam" id="NF002140">
    <property type="entry name" value="PRK00977.1-4"/>
    <property type="match status" value="1"/>
</dbReference>
<evidence type="ECO:0000256" key="4">
    <source>
        <dbReference type="ARBA" id="ARBA00022801"/>
    </source>
</evidence>
<comment type="subcellular location">
    <subcellularLocation>
        <location evidence="6">Cytoplasm</location>
    </subcellularLocation>
</comment>
<evidence type="ECO:0000256" key="3">
    <source>
        <dbReference type="ARBA" id="ARBA00022722"/>
    </source>
</evidence>
<dbReference type="GO" id="GO:0005829">
    <property type="term" value="C:cytosol"/>
    <property type="evidence" value="ECO:0007669"/>
    <property type="project" value="TreeGrafter"/>
</dbReference>
<dbReference type="PIRSF" id="PIRSF006488">
    <property type="entry name" value="Exonuc_VII_S"/>
    <property type="match status" value="1"/>
</dbReference>
<name>A0A3Q9JID1_9GAMM</name>
<dbReference type="NCBIfam" id="TIGR01280">
    <property type="entry name" value="xseB"/>
    <property type="match status" value="1"/>
</dbReference>
<keyword evidence="8" id="KW-1185">Reference proteome</keyword>
<dbReference type="PANTHER" id="PTHR34137:SF1">
    <property type="entry name" value="EXODEOXYRIBONUCLEASE 7 SMALL SUBUNIT"/>
    <property type="match status" value="1"/>
</dbReference>
<dbReference type="EC" id="3.1.11.6" evidence="6"/>
<protein>
    <recommendedName>
        <fullName evidence="6">Exodeoxyribonuclease 7 small subunit</fullName>
        <ecNumber evidence="6">3.1.11.6</ecNumber>
    </recommendedName>
    <alternativeName>
        <fullName evidence="6">Exodeoxyribonuclease VII small subunit</fullName>
        <shortName evidence="6">Exonuclease VII small subunit</shortName>
    </alternativeName>
</protein>
<dbReference type="PANTHER" id="PTHR34137">
    <property type="entry name" value="EXODEOXYRIBONUCLEASE 7 SMALL SUBUNIT"/>
    <property type="match status" value="1"/>
</dbReference>
<comment type="subunit">
    <text evidence="6">Heterooligomer composed of large and small subunits.</text>
</comment>
<comment type="catalytic activity">
    <reaction evidence="6">
        <text>Exonucleolytic cleavage in either 5'- to 3'- or 3'- to 5'-direction to yield nucleoside 5'-phosphates.</text>
        <dbReference type="EC" id="3.1.11.6"/>
    </reaction>
</comment>
<dbReference type="Pfam" id="PF02609">
    <property type="entry name" value="Exonuc_VII_S"/>
    <property type="match status" value="1"/>
</dbReference>
<evidence type="ECO:0000256" key="5">
    <source>
        <dbReference type="ARBA" id="ARBA00022839"/>
    </source>
</evidence>
<keyword evidence="4 6" id="KW-0378">Hydrolase</keyword>
<dbReference type="HAMAP" id="MF_00337">
    <property type="entry name" value="Exonuc_7_S"/>
    <property type="match status" value="1"/>
</dbReference>
<gene>
    <name evidence="6" type="primary">xseB</name>
    <name evidence="7" type="ORF">DM558_05775</name>
</gene>
<accession>A0A3Q9JID1</accession>
<evidence type="ECO:0000256" key="6">
    <source>
        <dbReference type="HAMAP-Rule" id="MF_00337"/>
    </source>
</evidence>
<dbReference type="Proteomes" id="UP000273143">
    <property type="component" value="Chromosome"/>
</dbReference>
<keyword evidence="3 6" id="KW-0540">Nuclease</keyword>
<dbReference type="InterPro" id="IPR037004">
    <property type="entry name" value="Exonuc_VII_ssu_sf"/>
</dbReference>
<dbReference type="GO" id="GO:0009318">
    <property type="term" value="C:exodeoxyribonuclease VII complex"/>
    <property type="evidence" value="ECO:0007669"/>
    <property type="project" value="UniProtKB-UniRule"/>
</dbReference>
<dbReference type="AlphaFoldDB" id="A0A3Q9JID1"/>
<dbReference type="KEGG" id="emo:DM558_05775"/>
<dbReference type="EMBL" id="CP029822">
    <property type="protein sequence ID" value="AZS50311.1"/>
    <property type="molecule type" value="Genomic_DNA"/>
</dbReference>
<comment type="similarity">
    <text evidence="1 6">Belongs to the XseB family.</text>
</comment>
<evidence type="ECO:0000313" key="7">
    <source>
        <dbReference type="EMBL" id="AZS50311.1"/>
    </source>
</evidence>
<dbReference type="InterPro" id="IPR003761">
    <property type="entry name" value="Exonuc_VII_S"/>
</dbReference>
<dbReference type="GO" id="GO:0006308">
    <property type="term" value="P:DNA catabolic process"/>
    <property type="evidence" value="ECO:0007669"/>
    <property type="project" value="UniProtKB-UniRule"/>
</dbReference>
<dbReference type="SUPFAM" id="SSF116842">
    <property type="entry name" value="XseB-like"/>
    <property type="match status" value="1"/>
</dbReference>